<keyword evidence="3" id="KW-0804">Transcription</keyword>
<organism evidence="5 6">
    <name type="scientific">Pseudonocardia xinjiangensis</name>
    <dbReference type="NCBI Taxonomy" id="75289"/>
    <lineage>
        <taxon>Bacteria</taxon>
        <taxon>Bacillati</taxon>
        <taxon>Actinomycetota</taxon>
        <taxon>Actinomycetes</taxon>
        <taxon>Pseudonocardiales</taxon>
        <taxon>Pseudonocardiaceae</taxon>
        <taxon>Pseudonocardia</taxon>
    </lineage>
</organism>
<dbReference type="InterPro" id="IPR036390">
    <property type="entry name" value="WH_DNA-bd_sf"/>
</dbReference>
<dbReference type="PANTHER" id="PTHR33154">
    <property type="entry name" value="TRANSCRIPTIONAL REGULATOR, ARSR FAMILY"/>
    <property type="match status" value="1"/>
</dbReference>
<dbReference type="SUPFAM" id="SSF46785">
    <property type="entry name" value="Winged helix' DNA-binding domain"/>
    <property type="match status" value="1"/>
</dbReference>
<dbReference type="InterPro" id="IPR051081">
    <property type="entry name" value="HTH_MetalResp_TranReg"/>
</dbReference>
<dbReference type="InterPro" id="IPR011991">
    <property type="entry name" value="ArsR-like_HTH"/>
</dbReference>
<evidence type="ECO:0000256" key="3">
    <source>
        <dbReference type="ARBA" id="ARBA00023163"/>
    </source>
</evidence>
<dbReference type="Proteomes" id="UP001296706">
    <property type="component" value="Unassembled WGS sequence"/>
</dbReference>
<feature type="domain" description="HTH arsR-type" evidence="4">
    <location>
        <begin position="13"/>
        <end position="107"/>
    </location>
</feature>
<gene>
    <name evidence="5" type="ORF">HF577_08320</name>
</gene>
<dbReference type="CDD" id="cd00090">
    <property type="entry name" value="HTH_ARSR"/>
    <property type="match status" value="1"/>
</dbReference>
<dbReference type="Gene3D" id="1.10.10.10">
    <property type="entry name" value="Winged helix-like DNA-binding domain superfamily/Winged helix DNA-binding domain"/>
    <property type="match status" value="1"/>
</dbReference>
<evidence type="ECO:0000313" key="5">
    <source>
        <dbReference type="EMBL" id="NMH77101.1"/>
    </source>
</evidence>
<proteinExistence type="predicted"/>
<keyword evidence="6" id="KW-1185">Reference proteome</keyword>
<protein>
    <submittedName>
        <fullName evidence="5">Helix-turn-helix domain-containing protein</fullName>
    </submittedName>
</protein>
<keyword evidence="1" id="KW-0805">Transcription regulation</keyword>
<evidence type="ECO:0000259" key="4">
    <source>
        <dbReference type="SMART" id="SM00418"/>
    </source>
</evidence>
<dbReference type="PANTHER" id="PTHR33154:SF15">
    <property type="entry name" value="REGULATORY PROTEIN ARSR"/>
    <property type="match status" value="1"/>
</dbReference>
<dbReference type="EMBL" id="JAAXKY010000018">
    <property type="protein sequence ID" value="NMH77101.1"/>
    <property type="molecule type" value="Genomic_DNA"/>
</dbReference>
<dbReference type="InterPro" id="IPR036388">
    <property type="entry name" value="WH-like_DNA-bd_sf"/>
</dbReference>
<dbReference type="Pfam" id="PF12840">
    <property type="entry name" value="HTH_20"/>
    <property type="match status" value="1"/>
</dbReference>
<comment type="caution">
    <text evidence="5">The sequence shown here is derived from an EMBL/GenBank/DDBJ whole genome shotgun (WGS) entry which is preliminary data.</text>
</comment>
<evidence type="ECO:0000313" key="6">
    <source>
        <dbReference type="Proteomes" id="UP001296706"/>
    </source>
</evidence>
<accession>A0ABX1R9P2</accession>
<sequence length="187" mass="21618">MDQGEPRELTDPAALRALGHPLRQAILRRLRRTGPATSTSLARELGENTGATSYHLRRLAEHGFVEEVPERGRGRERWWQARSEDLRFPPRSRMSEEVRAAFDELGRLNVADDVAAFARFQRRRDDLGEWGDALLFARGALRLTAPELRRFWEDYMALYERYARATDPPGEDARRVLVRFVAFPDVE</sequence>
<evidence type="ECO:0000256" key="2">
    <source>
        <dbReference type="ARBA" id="ARBA00023125"/>
    </source>
</evidence>
<dbReference type="SMART" id="SM00418">
    <property type="entry name" value="HTH_ARSR"/>
    <property type="match status" value="1"/>
</dbReference>
<name>A0ABX1R9P2_9PSEU</name>
<dbReference type="InterPro" id="IPR001845">
    <property type="entry name" value="HTH_ArsR_DNA-bd_dom"/>
</dbReference>
<reference evidence="5 6" key="1">
    <citation type="submission" date="2020-04" db="EMBL/GenBank/DDBJ databases">
        <authorList>
            <person name="Klaysubun C."/>
            <person name="Duangmal K."/>
            <person name="Lipun K."/>
        </authorList>
    </citation>
    <scope>NUCLEOTIDE SEQUENCE [LARGE SCALE GENOMIC DNA]</scope>
    <source>
        <strain evidence="5 6">JCM 11839</strain>
    </source>
</reference>
<evidence type="ECO:0000256" key="1">
    <source>
        <dbReference type="ARBA" id="ARBA00023015"/>
    </source>
</evidence>
<keyword evidence="2" id="KW-0238">DNA-binding</keyword>